<dbReference type="AlphaFoldDB" id="A0A0K2UH18"/>
<dbReference type="EMBL" id="HACA01019906">
    <property type="protein sequence ID" value="CDW37267.1"/>
    <property type="molecule type" value="Transcribed_RNA"/>
</dbReference>
<protein>
    <submittedName>
        <fullName evidence="1">Uncharacterized protein</fullName>
    </submittedName>
</protein>
<sequence length="74" mass="8632">MKFHYIIKSSLSYVDILRPQSQRVPRNGSSNPIQLKKKRCSQIRNTIPHETYTESSIDKSLSWIRDSNLKSDLP</sequence>
<name>A0A0K2UH18_LEPSM</name>
<proteinExistence type="predicted"/>
<accession>A0A0K2UH18</accession>
<reference evidence="1" key="1">
    <citation type="submission" date="2014-05" db="EMBL/GenBank/DDBJ databases">
        <authorList>
            <person name="Chronopoulou M."/>
        </authorList>
    </citation>
    <scope>NUCLEOTIDE SEQUENCE</scope>
    <source>
        <tissue evidence="1">Whole organism</tissue>
    </source>
</reference>
<organism evidence="1">
    <name type="scientific">Lepeophtheirus salmonis</name>
    <name type="common">Salmon louse</name>
    <name type="synonym">Caligus salmonis</name>
    <dbReference type="NCBI Taxonomy" id="72036"/>
    <lineage>
        <taxon>Eukaryota</taxon>
        <taxon>Metazoa</taxon>
        <taxon>Ecdysozoa</taxon>
        <taxon>Arthropoda</taxon>
        <taxon>Crustacea</taxon>
        <taxon>Multicrustacea</taxon>
        <taxon>Hexanauplia</taxon>
        <taxon>Copepoda</taxon>
        <taxon>Siphonostomatoida</taxon>
        <taxon>Caligidae</taxon>
        <taxon>Lepeophtheirus</taxon>
    </lineage>
</organism>
<evidence type="ECO:0000313" key="1">
    <source>
        <dbReference type="EMBL" id="CDW37267.1"/>
    </source>
</evidence>